<reference evidence="9 12" key="2">
    <citation type="submission" date="2021-01" db="EMBL/GenBank/DDBJ databases">
        <title>Whole genome shotgun sequence of Cellulomonas oligotrophica NBRC 109435.</title>
        <authorList>
            <person name="Komaki H."/>
            <person name="Tamura T."/>
        </authorList>
    </citation>
    <scope>NUCLEOTIDE SEQUENCE [LARGE SCALE GENOMIC DNA]</scope>
    <source>
        <strain evidence="9 12">NBRC 109435</strain>
    </source>
</reference>
<dbReference type="PROSITE" id="PS50006">
    <property type="entry name" value="FHA_DOMAIN"/>
    <property type="match status" value="1"/>
</dbReference>
<keyword evidence="9" id="KW-0131">Cell cycle</keyword>
<organism evidence="10 11">
    <name type="scientific">Cellulomonas oligotrophica</name>
    <dbReference type="NCBI Taxonomy" id="931536"/>
    <lineage>
        <taxon>Bacteria</taxon>
        <taxon>Bacillati</taxon>
        <taxon>Actinomycetota</taxon>
        <taxon>Actinomycetes</taxon>
        <taxon>Micrococcales</taxon>
        <taxon>Cellulomonadaceae</taxon>
        <taxon>Cellulomonas</taxon>
    </lineage>
</organism>
<accession>A0A7Y9FIT8</accession>
<evidence type="ECO:0000259" key="7">
    <source>
        <dbReference type="PROSITE" id="PS50006"/>
    </source>
</evidence>
<dbReference type="InterPro" id="IPR032030">
    <property type="entry name" value="YscD_cytoplasmic_dom"/>
</dbReference>
<evidence type="ECO:0000313" key="10">
    <source>
        <dbReference type="EMBL" id="NYD88034.1"/>
    </source>
</evidence>
<keyword evidence="9" id="KW-0132">Cell division</keyword>
<evidence type="ECO:0000313" key="9">
    <source>
        <dbReference type="EMBL" id="GIG33542.1"/>
    </source>
</evidence>
<name>A0A7Y9FIT8_9CELL</name>
<keyword evidence="12" id="KW-1185">Reference proteome</keyword>
<feature type="domain" description="FtsK" evidence="8">
    <location>
        <begin position="664"/>
        <end position="852"/>
    </location>
</feature>
<feature type="binding site" evidence="4">
    <location>
        <begin position="1005"/>
        <end position="1012"/>
    </location>
    <ligand>
        <name>ATP</name>
        <dbReference type="ChEBI" id="CHEBI:30616"/>
    </ligand>
</feature>
<comment type="caution">
    <text evidence="10">The sequence shown here is derived from an EMBL/GenBank/DDBJ whole genome shotgun (WGS) entry which is preliminary data.</text>
</comment>
<dbReference type="PANTHER" id="PTHR22683:SF1">
    <property type="entry name" value="TYPE VII SECRETION SYSTEM PROTEIN ESSC"/>
    <property type="match status" value="1"/>
</dbReference>
<dbReference type="EMBL" id="JACCBK010000001">
    <property type="protein sequence ID" value="NYD88034.1"/>
    <property type="molecule type" value="Genomic_DNA"/>
</dbReference>
<proteinExistence type="predicted"/>
<evidence type="ECO:0000256" key="1">
    <source>
        <dbReference type="ARBA" id="ARBA00022553"/>
    </source>
</evidence>
<dbReference type="Gene3D" id="2.60.200.20">
    <property type="match status" value="1"/>
</dbReference>
<evidence type="ECO:0000313" key="12">
    <source>
        <dbReference type="Proteomes" id="UP000618382"/>
    </source>
</evidence>
<feature type="transmembrane region" description="Helical" evidence="6">
    <location>
        <begin position="242"/>
        <end position="259"/>
    </location>
</feature>
<dbReference type="InterPro" id="IPR008984">
    <property type="entry name" value="SMAD_FHA_dom_sf"/>
</dbReference>
<evidence type="ECO:0000259" key="8">
    <source>
        <dbReference type="PROSITE" id="PS50901"/>
    </source>
</evidence>
<keyword evidence="6" id="KW-1133">Transmembrane helix</keyword>
<dbReference type="GO" id="GO:0003677">
    <property type="term" value="F:DNA binding"/>
    <property type="evidence" value="ECO:0007669"/>
    <property type="project" value="InterPro"/>
</dbReference>
<sequence>MRTRLTIRRPHGGTHDVVVTTDAGATVADVADALARAADADPGAPATLVVEPPDGGPARALPRTTGVVEAGLQAGSTVTLAPAGDDATAPGPAHARVDVVAGPDAGLTVDLPPGTSTVGRGPAATVRLTDRLVARTHARVVVGDGVEVVDAGSADGVVVGAGRVDRAVLGPGDLVVLGETVLRVRRLGGVATGAGAPGPDAHGRGTRGADVPFNRSPRVVARHPDGTVDLPAPPDPPRRDPFPLLALAAPVLLALVLLLVWRNPLSLAFVAVSPLLTVGTWVERRVTERRRVAEATARFDAALTACEDELVAARTAERTARLAALASTHEALAAARTRAPLLWSRRADGTDFLVLRAGLGTTPARTRPVVPGAPDADPAHRDRARALADRFVDVDDVPLAVALRASGGLGVAGEDAAVDAVARALVAQLVALHAPSEVALAVVTSARHRERWAWTVWLPHVASPHSPLPGLHAAADAAAAAGLVAALEELVASRADRHGRAGRVTAVPAVVVVVDDDAPADRARLVRLAEDGPAVGVHVLWCAGSVAALPSACRAVLDVDAGALGDVPDGTWRAVATEVLGAAEATALARSLCPVVDAGAPVHDESDLPRAVPGTEVVGGDGLDDPVAVLDRWHATGSVLDRSGPPVRRRTDATLRAVVGRGAQGPFVLDLRAQGPHALVGGTTGAGKSELLQAWVLGMAAAHGPDRVTFLLVDYKGGAAFADCVDLPHTVGLVTDLTPHLVRRALASLRAELRRRERLLQRKQVPDLLALERLGDPETPPALVIVVDEFAALVTDVPEFVDGVVDVAQRGRSLGLHLVLATQRPAGVIKDNLRANTNLRIALRMADEHDSTDVLGSALAAGIDPATPGRGAVRTGPGRLALFQTAFVGGRSAGAPPRAAVRVATLGLGPGEPWDVPAPPAPAVDDDGPSDAARLVAAVRAAADLAGVPAPRRPWLPELAPCVDLASLPAGAGALALGLVDRPAAQEQEPWCWAPDVDGALAVVGAGGTGRSTALRTVAAAAARDVLAGGGPVHVHAVDAGAGVLGGLEVLPVLGSVLDVADAERVLRLLRDLVALLDDRARRWASVQAGSLPEYRVRAGRPDEPRVLLLLDGIGAVRDAYEGEGGRAGAWALLQRVVAEGRPLGVHVALTAERPGAVPTALAAAVGCRLVLRQADAGAYAQLGVRGDVLGPDAPPGRGVDARTGDEVQVAVPSASPVVADQAGALAALAARLDAAGTPRTPPVRRLPAVVRAADLPAAVDGLPLLGVADDTLEPVGVDPHGTFLVAGLPGSGRTTALLALSGALRRALPDAHLALVGPARSPLPAAVAWDDVARGADDARGLAAALAARLAVPADEGHVVLVVEQIADLLGGPAEQALTEAVRAARRQGHLVLAEAETTAWGSSWPLVAEVRNGRRGLVLQPDTVDVETLFRTSAGRLRRGDQPPGRGLWVEQGRARRVQVPLPG</sequence>
<dbReference type="InterPro" id="IPR027417">
    <property type="entry name" value="P-loop_NTPase"/>
</dbReference>
<dbReference type="InterPro" id="IPR050206">
    <property type="entry name" value="FtsK/SpoIIIE/SftA"/>
</dbReference>
<evidence type="ECO:0000256" key="4">
    <source>
        <dbReference type="PROSITE-ProRule" id="PRU00289"/>
    </source>
</evidence>
<dbReference type="SUPFAM" id="SSF49879">
    <property type="entry name" value="SMAD/FHA domain"/>
    <property type="match status" value="1"/>
</dbReference>
<feature type="domain" description="FtsK" evidence="8">
    <location>
        <begin position="988"/>
        <end position="1181"/>
    </location>
</feature>
<dbReference type="Proteomes" id="UP000618382">
    <property type="component" value="Unassembled WGS sequence"/>
</dbReference>
<dbReference type="InterPro" id="IPR002543">
    <property type="entry name" value="FtsK_dom"/>
</dbReference>
<keyword evidence="6" id="KW-0472">Membrane</keyword>
<dbReference type="InterPro" id="IPR003593">
    <property type="entry name" value="AAA+_ATPase"/>
</dbReference>
<dbReference type="GO" id="GO:0005524">
    <property type="term" value="F:ATP binding"/>
    <property type="evidence" value="ECO:0007669"/>
    <property type="project" value="UniProtKB-UniRule"/>
</dbReference>
<evidence type="ECO:0000256" key="2">
    <source>
        <dbReference type="ARBA" id="ARBA00022741"/>
    </source>
</evidence>
<dbReference type="InterPro" id="IPR000253">
    <property type="entry name" value="FHA_dom"/>
</dbReference>
<evidence type="ECO:0000256" key="3">
    <source>
        <dbReference type="ARBA" id="ARBA00022840"/>
    </source>
</evidence>
<feature type="region of interest" description="Disordered" evidence="5">
    <location>
        <begin position="192"/>
        <end position="235"/>
    </location>
</feature>
<dbReference type="PROSITE" id="PS50901">
    <property type="entry name" value="FTSK"/>
    <property type="match status" value="2"/>
</dbReference>
<gene>
    <name evidence="10" type="ORF">BKA21_003583</name>
    <name evidence="9" type="ORF">Col01nite_27010</name>
</gene>
<dbReference type="PANTHER" id="PTHR22683">
    <property type="entry name" value="SPORULATION PROTEIN RELATED"/>
    <property type="match status" value="1"/>
</dbReference>
<dbReference type="Gene3D" id="3.40.50.300">
    <property type="entry name" value="P-loop containing nucleotide triphosphate hydrolases"/>
    <property type="match status" value="4"/>
</dbReference>
<evidence type="ECO:0000256" key="6">
    <source>
        <dbReference type="SAM" id="Phobius"/>
    </source>
</evidence>
<dbReference type="Proteomes" id="UP000577956">
    <property type="component" value="Unassembled WGS sequence"/>
</dbReference>
<feature type="binding site" evidence="4">
    <location>
        <begin position="682"/>
        <end position="689"/>
    </location>
    <ligand>
        <name>ATP</name>
        <dbReference type="ChEBI" id="CHEBI:30616"/>
    </ligand>
</feature>
<evidence type="ECO:0000256" key="5">
    <source>
        <dbReference type="SAM" id="MobiDB-lite"/>
    </source>
</evidence>
<reference evidence="10 11" key="1">
    <citation type="submission" date="2020-07" db="EMBL/GenBank/DDBJ databases">
        <title>Sequencing the genomes of 1000 actinobacteria strains.</title>
        <authorList>
            <person name="Klenk H.-P."/>
        </authorList>
    </citation>
    <scope>NUCLEOTIDE SEQUENCE [LARGE SCALE GENOMIC DNA]</scope>
    <source>
        <strain evidence="10 11">DSM 24482</strain>
    </source>
</reference>
<keyword evidence="6" id="KW-0812">Transmembrane</keyword>
<dbReference type="RefSeq" id="WP_170209110.1">
    <property type="nucleotide sequence ID" value="NZ_BONN01000008.1"/>
</dbReference>
<dbReference type="SMART" id="SM00382">
    <property type="entry name" value="AAA"/>
    <property type="match status" value="3"/>
</dbReference>
<dbReference type="CDD" id="cd00060">
    <property type="entry name" value="FHA"/>
    <property type="match status" value="1"/>
</dbReference>
<feature type="domain" description="FHA" evidence="7">
    <location>
        <begin position="116"/>
        <end position="164"/>
    </location>
</feature>
<keyword evidence="2 4" id="KW-0547">Nucleotide-binding</keyword>
<evidence type="ECO:0000313" key="11">
    <source>
        <dbReference type="Proteomes" id="UP000577956"/>
    </source>
</evidence>
<keyword evidence="1" id="KW-0597">Phosphoprotein</keyword>
<dbReference type="EMBL" id="BONN01000008">
    <property type="protein sequence ID" value="GIG33542.1"/>
    <property type="molecule type" value="Genomic_DNA"/>
</dbReference>
<dbReference type="Pfam" id="PF01580">
    <property type="entry name" value="FtsK_SpoIIIE"/>
    <property type="match status" value="2"/>
</dbReference>
<protein>
    <submittedName>
        <fullName evidence="9">Cell division protein FtsK</fullName>
    </submittedName>
    <submittedName>
        <fullName evidence="10">S-DNA-T family DNA segregation ATPase FtsK/SpoIIIE</fullName>
    </submittedName>
</protein>
<dbReference type="SUPFAM" id="SSF52540">
    <property type="entry name" value="P-loop containing nucleoside triphosphate hydrolases"/>
    <property type="match status" value="3"/>
</dbReference>
<dbReference type="GO" id="GO:0051301">
    <property type="term" value="P:cell division"/>
    <property type="evidence" value="ECO:0007669"/>
    <property type="project" value="UniProtKB-KW"/>
</dbReference>
<keyword evidence="3 4" id="KW-0067">ATP-binding</keyword>
<dbReference type="Pfam" id="PF16697">
    <property type="entry name" value="Yop-YscD_cpl"/>
    <property type="match status" value="1"/>
</dbReference>